<dbReference type="EMBL" id="JBHTKZ010000006">
    <property type="protein sequence ID" value="MFD1180858.1"/>
    <property type="molecule type" value="Genomic_DNA"/>
</dbReference>
<dbReference type="InterPro" id="IPR034227">
    <property type="entry name" value="CuRO_UO_II"/>
</dbReference>
<dbReference type="InterPro" id="IPR008972">
    <property type="entry name" value="Cupredoxin"/>
</dbReference>
<dbReference type="Gene3D" id="1.10.287.90">
    <property type="match status" value="1"/>
</dbReference>
<dbReference type="InterPro" id="IPR002429">
    <property type="entry name" value="CcO_II-like_C"/>
</dbReference>
<organism evidence="19 20">
    <name type="scientific">Paenibacillus timonensis</name>
    <dbReference type="NCBI Taxonomy" id="225915"/>
    <lineage>
        <taxon>Bacteria</taxon>
        <taxon>Bacillati</taxon>
        <taxon>Bacillota</taxon>
        <taxon>Bacilli</taxon>
        <taxon>Bacillales</taxon>
        <taxon>Paenibacillaceae</taxon>
        <taxon>Paenibacillus</taxon>
    </lineage>
</organism>
<comment type="catalytic activity">
    <reaction evidence="1 14">
        <text>2 a quinol + O2 = 2 a quinone + 2 H2O</text>
        <dbReference type="Rhea" id="RHEA:55376"/>
        <dbReference type="ChEBI" id="CHEBI:15377"/>
        <dbReference type="ChEBI" id="CHEBI:15379"/>
        <dbReference type="ChEBI" id="CHEBI:24646"/>
        <dbReference type="ChEBI" id="CHEBI:132124"/>
    </reaction>
</comment>
<evidence type="ECO:0000256" key="12">
    <source>
        <dbReference type="ARBA" id="ARBA00023002"/>
    </source>
</evidence>
<dbReference type="Pfam" id="PF02790">
    <property type="entry name" value="COX2_TM"/>
    <property type="match status" value="1"/>
</dbReference>
<keyword evidence="13 14" id="KW-0472">Membrane</keyword>
<sequence length="325" mass="36047">MKLRWSIILVLLSCAALLAGCQPLKVLDPKGPQAQTTADVIWISIATMAVVVISVIVLYAYIVRKYRASNQSEDYEPPHIEGSLKLEIVWTAIPVLIVAFLSVVTIISTFKVEAVPKGYNKEPLVIYASSSNWKWHFSYLEEGIETVNYLYIPTDRPIQFKLYSYGPISSFWIPQLGGQKYAMADMVNTLNLAADIPGEYMGRNANFSGEGFAEQTFSVKAVTPKEYDEWVEEVKATAEPLTEAKFAELLKPGHLGQSTYAGTHLAFSPPPQTHHTSGKKPGENGNTSEDERMPGDDPDPMDMDMNMEGMDHSVLERSGKDGFSK</sequence>
<evidence type="ECO:0000256" key="6">
    <source>
        <dbReference type="ARBA" id="ARBA00022475"/>
    </source>
</evidence>
<evidence type="ECO:0000259" key="17">
    <source>
        <dbReference type="PROSITE" id="PS50857"/>
    </source>
</evidence>
<dbReference type="SUPFAM" id="SSF49503">
    <property type="entry name" value="Cupredoxins"/>
    <property type="match status" value="1"/>
</dbReference>
<comment type="subcellular location">
    <subcellularLocation>
        <location evidence="2">Cell membrane</location>
        <topology evidence="2">Multi-pass membrane protein</topology>
    </subcellularLocation>
</comment>
<keyword evidence="12 14" id="KW-0560">Oxidoreductase</keyword>
<evidence type="ECO:0000256" key="14">
    <source>
        <dbReference type="PIRNR" id="PIRNR000292"/>
    </source>
</evidence>
<evidence type="ECO:0000256" key="9">
    <source>
        <dbReference type="ARBA" id="ARBA00022729"/>
    </source>
</evidence>
<keyword evidence="20" id="KW-1185">Reference proteome</keyword>
<dbReference type="InterPro" id="IPR036257">
    <property type="entry name" value="Cyt_c_oxidase_su2_TM_sf"/>
</dbReference>
<feature type="transmembrane region" description="Helical" evidence="16">
    <location>
        <begin position="88"/>
        <end position="110"/>
    </location>
</feature>
<feature type="transmembrane region" description="Helical" evidence="16">
    <location>
        <begin position="39"/>
        <end position="62"/>
    </location>
</feature>
<evidence type="ECO:0000313" key="20">
    <source>
        <dbReference type="Proteomes" id="UP001597211"/>
    </source>
</evidence>
<feature type="domain" description="Cytochrome oxidase subunit II copper A binding" evidence="17">
    <location>
        <begin position="121"/>
        <end position="233"/>
    </location>
</feature>
<dbReference type="SUPFAM" id="SSF81464">
    <property type="entry name" value="Cytochrome c oxidase subunit II-like, transmembrane region"/>
    <property type="match status" value="1"/>
</dbReference>
<keyword evidence="9" id="KW-0732">Signal</keyword>
<proteinExistence type="inferred from homology"/>
<dbReference type="EC" id="1.10.3.-" evidence="14"/>
<dbReference type="CDD" id="cd04212">
    <property type="entry name" value="CuRO_UO_II"/>
    <property type="match status" value="1"/>
</dbReference>
<evidence type="ECO:0000256" key="15">
    <source>
        <dbReference type="SAM" id="MobiDB-lite"/>
    </source>
</evidence>
<dbReference type="PROSITE" id="PS50999">
    <property type="entry name" value="COX2_TM"/>
    <property type="match status" value="1"/>
</dbReference>
<dbReference type="Gene3D" id="2.60.40.420">
    <property type="entry name" value="Cupredoxins - blue copper proteins"/>
    <property type="match status" value="1"/>
</dbReference>
<feature type="region of interest" description="Disordered" evidence="15">
    <location>
        <begin position="260"/>
        <end position="325"/>
    </location>
</feature>
<evidence type="ECO:0000256" key="16">
    <source>
        <dbReference type="SAM" id="Phobius"/>
    </source>
</evidence>
<feature type="domain" description="Cytochrome oxidase subunit II transmembrane region profile" evidence="18">
    <location>
        <begin position="18"/>
        <end position="116"/>
    </location>
</feature>
<comment type="function">
    <text evidence="14">Catalyzes quinol oxidation with the concomitant reduction of oxygen to water. Subunit II transfers the electrons from a quinol to the binuclear center of the catalytic subunit I.</text>
</comment>
<evidence type="ECO:0000256" key="7">
    <source>
        <dbReference type="ARBA" id="ARBA00022660"/>
    </source>
</evidence>
<reference evidence="20" key="1">
    <citation type="journal article" date="2019" name="Int. J. Syst. Evol. Microbiol.">
        <title>The Global Catalogue of Microorganisms (GCM) 10K type strain sequencing project: providing services to taxonomists for standard genome sequencing and annotation.</title>
        <authorList>
            <consortium name="The Broad Institute Genomics Platform"/>
            <consortium name="The Broad Institute Genome Sequencing Center for Infectious Disease"/>
            <person name="Wu L."/>
            <person name="Ma J."/>
        </authorList>
    </citation>
    <scope>NUCLEOTIDE SEQUENCE [LARGE SCALE GENOMIC DNA]</scope>
    <source>
        <strain evidence="20">CCUG 48216</strain>
    </source>
</reference>
<dbReference type="PROSITE" id="PS50857">
    <property type="entry name" value="COX2_CUA"/>
    <property type="match status" value="1"/>
</dbReference>
<dbReference type="PANTHER" id="PTHR22888">
    <property type="entry name" value="CYTOCHROME C OXIDASE, SUBUNIT II"/>
    <property type="match status" value="1"/>
</dbReference>
<evidence type="ECO:0000256" key="1">
    <source>
        <dbReference type="ARBA" id="ARBA00000725"/>
    </source>
</evidence>
<gene>
    <name evidence="19" type="primary">qoxA</name>
    <name evidence="19" type="ORF">ACFQ2Z_05765</name>
</gene>
<dbReference type="InterPro" id="IPR011759">
    <property type="entry name" value="Cyt_c_oxidase_su2_TM_dom"/>
</dbReference>
<keyword evidence="10 14" id="KW-0249">Electron transport</keyword>
<dbReference type="RefSeq" id="WP_240267667.1">
    <property type="nucleotide sequence ID" value="NZ_JAKSXN010000003.1"/>
</dbReference>
<comment type="caution">
    <text evidence="19">The sequence shown here is derived from an EMBL/GenBank/DDBJ whole genome shotgun (WGS) entry which is preliminary data.</text>
</comment>
<dbReference type="InterPro" id="IPR006332">
    <property type="entry name" value="QoxA"/>
</dbReference>
<dbReference type="NCBIfam" id="TIGR01432">
    <property type="entry name" value="QOXA"/>
    <property type="match status" value="1"/>
</dbReference>
<evidence type="ECO:0000256" key="5">
    <source>
        <dbReference type="ARBA" id="ARBA00022448"/>
    </source>
</evidence>
<evidence type="ECO:0000256" key="8">
    <source>
        <dbReference type="ARBA" id="ARBA00022692"/>
    </source>
</evidence>
<dbReference type="InterPro" id="IPR006333">
    <property type="entry name" value="Cyt_o_ubiquinol_oxidase_su2"/>
</dbReference>
<accession>A0ABW3S8N0</accession>
<keyword evidence="6 14" id="KW-1003">Cell membrane</keyword>
<evidence type="ECO:0000256" key="4">
    <source>
        <dbReference type="ARBA" id="ARBA00016131"/>
    </source>
</evidence>
<evidence type="ECO:0000256" key="10">
    <source>
        <dbReference type="ARBA" id="ARBA00022982"/>
    </source>
</evidence>
<dbReference type="PANTHER" id="PTHR22888:SF18">
    <property type="entry name" value="CYTOCHROME BO(3) UBIQUINOL OXIDASE SUBUNIT 2"/>
    <property type="match status" value="1"/>
</dbReference>
<dbReference type="InterPro" id="IPR045187">
    <property type="entry name" value="CcO_II"/>
</dbReference>
<protein>
    <recommendedName>
        <fullName evidence="4 14">Quinol oxidase subunit 2</fullName>
        <ecNumber evidence="14">1.10.3.-</ecNumber>
    </recommendedName>
</protein>
<evidence type="ECO:0000259" key="18">
    <source>
        <dbReference type="PROSITE" id="PS50999"/>
    </source>
</evidence>
<keyword evidence="7 14" id="KW-0679">Respiratory chain</keyword>
<evidence type="ECO:0000256" key="3">
    <source>
        <dbReference type="ARBA" id="ARBA00007866"/>
    </source>
</evidence>
<evidence type="ECO:0000256" key="13">
    <source>
        <dbReference type="ARBA" id="ARBA00023136"/>
    </source>
</evidence>
<keyword evidence="8 16" id="KW-0812">Transmembrane</keyword>
<dbReference type="PIRSF" id="PIRSF000292">
    <property type="entry name" value="Ubi_od_II"/>
    <property type="match status" value="1"/>
</dbReference>
<evidence type="ECO:0000256" key="11">
    <source>
        <dbReference type="ARBA" id="ARBA00022989"/>
    </source>
</evidence>
<comment type="similarity">
    <text evidence="3 14">Belongs to the cytochrome c oxidase subunit 2 family.</text>
</comment>
<keyword evidence="11 16" id="KW-1133">Transmembrane helix</keyword>
<evidence type="ECO:0000313" key="19">
    <source>
        <dbReference type="EMBL" id="MFD1180858.1"/>
    </source>
</evidence>
<keyword evidence="5 14" id="KW-0813">Transport</keyword>
<dbReference type="Proteomes" id="UP001597211">
    <property type="component" value="Unassembled WGS sequence"/>
</dbReference>
<dbReference type="PROSITE" id="PS51257">
    <property type="entry name" value="PROKAR_LIPOPROTEIN"/>
    <property type="match status" value="1"/>
</dbReference>
<name>A0ABW3S8N0_9BACL</name>
<evidence type="ECO:0000256" key="2">
    <source>
        <dbReference type="ARBA" id="ARBA00004651"/>
    </source>
</evidence>
<feature type="compositionally biased region" description="Basic and acidic residues" evidence="15">
    <location>
        <begin position="309"/>
        <end position="325"/>
    </location>
</feature>